<comment type="subcellular location">
    <subcellularLocation>
        <location evidence="1">Membrane</location>
        <topology evidence="1">Multi-pass membrane protein</topology>
    </subcellularLocation>
</comment>
<keyword evidence="7" id="KW-1185">Reference proteome</keyword>
<keyword evidence="2 5" id="KW-0812">Transmembrane</keyword>
<dbReference type="Proteomes" id="UP001652564">
    <property type="component" value="Unassembled WGS sequence"/>
</dbReference>
<feature type="transmembrane region" description="Helical" evidence="5">
    <location>
        <begin position="190"/>
        <end position="213"/>
    </location>
</feature>
<proteinExistence type="predicted"/>
<dbReference type="PANTHER" id="PTHR20855:SF3">
    <property type="entry name" value="LD03007P"/>
    <property type="match status" value="1"/>
</dbReference>
<dbReference type="InterPro" id="IPR004254">
    <property type="entry name" value="AdipoR/HlyIII-related"/>
</dbReference>
<keyword evidence="3 5" id="KW-1133">Transmembrane helix</keyword>
<feature type="transmembrane region" description="Helical" evidence="5">
    <location>
        <begin position="136"/>
        <end position="157"/>
    </location>
</feature>
<evidence type="ECO:0000313" key="6">
    <source>
        <dbReference type="EMBL" id="MCV2871759.1"/>
    </source>
</evidence>
<comment type="caution">
    <text evidence="6">The sequence shown here is derived from an EMBL/GenBank/DDBJ whole genome shotgun (WGS) entry which is preliminary data.</text>
</comment>
<evidence type="ECO:0000256" key="1">
    <source>
        <dbReference type="ARBA" id="ARBA00004141"/>
    </source>
</evidence>
<evidence type="ECO:0000256" key="4">
    <source>
        <dbReference type="ARBA" id="ARBA00023136"/>
    </source>
</evidence>
<evidence type="ECO:0000256" key="5">
    <source>
        <dbReference type="SAM" id="Phobius"/>
    </source>
</evidence>
<evidence type="ECO:0000313" key="7">
    <source>
        <dbReference type="Proteomes" id="UP001652564"/>
    </source>
</evidence>
<dbReference type="PANTHER" id="PTHR20855">
    <property type="entry name" value="ADIPOR/PROGESTIN RECEPTOR-RELATED"/>
    <property type="match status" value="1"/>
</dbReference>
<keyword evidence="4 5" id="KW-0472">Membrane</keyword>
<evidence type="ECO:0000256" key="2">
    <source>
        <dbReference type="ARBA" id="ARBA00022692"/>
    </source>
</evidence>
<feature type="transmembrane region" description="Helical" evidence="5">
    <location>
        <begin position="20"/>
        <end position="43"/>
    </location>
</feature>
<protein>
    <submittedName>
        <fullName evidence="6">Hemolysin III family protein</fullName>
    </submittedName>
</protein>
<feature type="transmembrane region" description="Helical" evidence="5">
    <location>
        <begin position="163"/>
        <end position="183"/>
    </location>
</feature>
<evidence type="ECO:0000256" key="3">
    <source>
        <dbReference type="ARBA" id="ARBA00022989"/>
    </source>
</evidence>
<feature type="transmembrane region" description="Helical" evidence="5">
    <location>
        <begin position="110"/>
        <end position="129"/>
    </location>
</feature>
<dbReference type="EMBL" id="JAOWKZ010000001">
    <property type="protein sequence ID" value="MCV2871759.1"/>
    <property type="molecule type" value="Genomic_DNA"/>
</dbReference>
<reference evidence="6 7" key="1">
    <citation type="submission" date="2022-10" db="EMBL/GenBank/DDBJ databases">
        <title>Defluviimonas sp. nov., isolated from ocean surface sediments.</title>
        <authorList>
            <person name="He W."/>
            <person name="Wang L."/>
            <person name="Zhang D.-F."/>
        </authorList>
    </citation>
    <scope>NUCLEOTIDE SEQUENCE [LARGE SCALE GENOMIC DNA]</scope>
    <source>
        <strain evidence="6 7">WL0050</strain>
    </source>
</reference>
<sequence>MQLLSVRTSYSRAERLTDAVIHASGLTLVLIAVPVLITAAAFLRGDFTAMFGVTVYGLALIAMILCSALYNMIPAPGWEELLKRLDHSAIYVKIAGTYTPFTLLSGQGHLLLAGLWAAALTGVGIKLFWPHRFRALTLALYLGMGWAGLAAGGTFLGALSAPVLILIVTGGLLYTAGVAFYLFERLPFHYTIWHVFVLTASLVFYAAVTLHLVESA</sequence>
<feature type="transmembrane region" description="Helical" evidence="5">
    <location>
        <begin position="55"/>
        <end position="73"/>
    </location>
</feature>
<accession>A0ABT2ZKW2</accession>
<dbReference type="Pfam" id="PF03006">
    <property type="entry name" value="HlyIII"/>
    <property type="match status" value="1"/>
</dbReference>
<gene>
    <name evidence="6" type="ORF">OEZ71_05570</name>
</gene>
<name>A0ABT2ZKW2_9RHOB</name>
<organism evidence="6 7">
    <name type="scientific">Albidovulum litorale</name>
    <dbReference type="NCBI Taxonomy" id="2984134"/>
    <lineage>
        <taxon>Bacteria</taxon>
        <taxon>Pseudomonadati</taxon>
        <taxon>Pseudomonadota</taxon>
        <taxon>Alphaproteobacteria</taxon>
        <taxon>Rhodobacterales</taxon>
        <taxon>Paracoccaceae</taxon>
        <taxon>Albidovulum</taxon>
    </lineage>
</organism>
<dbReference type="RefSeq" id="WP_263738921.1">
    <property type="nucleotide sequence ID" value="NZ_JAOWKZ010000001.1"/>
</dbReference>